<gene>
    <name evidence="1" type="ORF">RND71_035069</name>
</gene>
<comment type="caution">
    <text evidence="1">The sequence shown here is derived from an EMBL/GenBank/DDBJ whole genome shotgun (WGS) entry which is preliminary data.</text>
</comment>
<protein>
    <submittedName>
        <fullName evidence="1">Uncharacterized protein</fullName>
    </submittedName>
</protein>
<evidence type="ECO:0000313" key="2">
    <source>
        <dbReference type="Proteomes" id="UP001291623"/>
    </source>
</evidence>
<dbReference type="AlphaFoldDB" id="A0AAE1R4F2"/>
<accession>A0AAE1R4F2</accession>
<keyword evidence="2" id="KW-1185">Reference proteome</keyword>
<reference evidence="1" key="1">
    <citation type="submission" date="2023-12" db="EMBL/GenBank/DDBJ databases">
        <title>Genome assembly of Anisodus tanguticus.</title>
        <authorList>
            <person name="Wang Y.-J."/>
        </authorList>
    </citation>
    <scope>NUCLEOTIDE SEQUENCE</scope>
    <source>
        <strain evidence="1">KB-2021</strain>
        <tissue evidence="1">Leaf</tissue>
    </source>
</reference>
<proteinExistence type="predicted"/>
<evidence type="ECO:0000313" key="1">
    <source>
        <dbReference type="EMBL" id="KAK4344893.1"/>
    </source>
</evidence>
<name>A0AAE1R4F2_9SOLA</name>
<organism evidence="1 2">
    <name type="scientific">Anisodus tanguticus</name>
    <dbReference type="NCBI Taxonomy" id="243964"/>
    <lineage>
        <taxon>Eukaryota</taxon>
        <taxon>Viridiplantae</taxon>
        <taxon>Streptophyta</taxon>
        <taxon>Embryophyta</taxon>
        <taxon>Tracheophyta</taxon>
        <taxon>Spermatophyta</taxon>
        <taxon>Magnoliopsida</taxon>
        <taxon>eudicotyledons</taxon>
        <taxon>Gunneridae</taxon>
        <taxon>Pentapetalae</taxon>
        <taxon>asterids</taxon>
        <taxon>lamiids</taxon>
        <taxon>Solanales</taxon>
        <taxon>Solanaceae</taxon>
        <taxon>Solanoideae</taxon>
        <taxon>Hyoscyameae</taxon>
        <taxon>Anisodus</taxon>
    </lineage>
</organism>
<dbReference type="Proteomes" id="UP001291623">
    <property type="component" value="Unassembled WGS sequence"/>
</dbReference>
<dbReference type="EMBL" id="JAVYJV010000019">
    <property type="protein sequence ID" value="KAK4344893.1"/>
    <property type="molecule type" value="Genomic_DNA"/>
</dbReference>
<sequence length="61" mass="7052">MAKCPKIHSNTEVGARRLKLLDRVDDPLKSSAQIRAEAIDKVPEGIQRDQWISYVDYRLKE</sequence>